<feature type="region of interest" description="Disordered" evidence="8">
    <location>
        <begin position="636"/>
        <end position="856"/>
    </location>
</feature>
<evidence type="ECO:0000313" key="11">
    <source>
        <dbReference type="EMBL" id="CAD7088675.1"/>
    </source>
</evidence>
<evidence type="ECO:0000259" key="10">
    <source>
        <dbReference type="PROSITE" id="PS50157"/>
    </source>
</evidence>
<organism evidence="11 12">
    <name type="scientific">Hermetia illucens</name>
    <name type="common">Black soldier fly</name>
    <dbReference type="NCBI Taxonomy" id="343691"/>
    <lineage>
        <taxon>Eukaryota</taxon>
        <taxon>Metazoa</taxon>
        <taxon>Ecdysozoa</taxon>
        <taxon>Arthropoda</taxon>
        <taxon>Hexapoda</taxon>
        <taxon>Insecta</taxon>
        <taxon>Pterygota</taxon>
        <taxon>Neoptera</taxon>
        <taxon>Endopterygota</taxon>
        <taxon>Diptera</taxon>
        <taxon>Brachycera</taxon>
        <taxon>Stratiomyomorpha</taxon>
        <taxon>Stratiomyidae</taxon>
        <taxon>Hermetiinae</taxon>
        <taxon>Hermetia</taxon>
    </lineage>
</organism>
<keyword evidence="5" id="KW-0862">Zinc</keyword>
<feature type="region of interest" description="Disordered" evidence="8">
    <location>
        <begin position="1734"/>
        <end position="1857"/>
    </location>
</feature>
<feature type="region of interest" description="Disordered" evidence="8">
    <location>
        <begin position="1661"/>
        <end position="1720"/>
    </location>
</feature>
<evidence type="ECO:0000256" key="4">
    <source>
        <dbReference type="ARBA" id="ARBA00022771"/>
    </source>
</evidence>
<dbReference type="Proteomes" id="UP000594454">
    <property type="component" value="Chromosome 4"/>
</dbReference>
<dbReference type="InterPro" id="IPR019787">
    <property type="entry name" value="Znf_PHD-finger"/>
</dbReference>
<feature type="region of interest" description="Disordered" evidence="8">
    <location>
        <begin position="105"/>
        <end position="199"/>
    </location>
</feature>
<dbReference type="GO" id="GO:0005634">
    <property type="term" value="C:nucleus"/>
    <property type="evidence" value="ECO:0007669"/>
    <property type="project" value="UniProtKB-SubCell"/>
</dbReference>
<gene>
    <name evidence="11" type="ORF">HERILL_LOCUS11278</name>
</gene>
<feature type="compositionally biased region" description="Polar residues" evidence="8">
    <location>
        <begin position="1334"/>
        <end position="1343"/>
    </location>
</feature>
<feature type="compositionally biased region" description="Basic residues" evidence="8">
    <location>
        <begin position="1253"/>
        <end position="1262"/>
    </location>
</feature>
<keyword evidence="6" id="KW-0539">Nucleus</keyword>
<dbReference type="InParanoid" id="A0A7R8UX09"/>
<dbReference type="PROSITE" id="PS50016">
    <property type="entry name" value="ZF_PHD_2"/>
    <property type="match status" value="1"/>
</dbReference>
<keyword evidence="2" id="KW-0479">Metal-binding</keyword>
<feature type="compositionally biased region" description="Basic and acidic residues" evidence="8">
    <location>
        <begin position="1202"/>
        <end position="1252"/>
    </location>
</feature>
<feature type="compositionally biased region" description="Basic and acidic residues" evidence="8">
    <location>
        <begin position="1289"/>
        <end position="1298"/>
    </location>
</feature>
<feature type="domain" description="PHD-type" evidence="9">
    <location>
        <begin position="1966"/>
        <end position="2017"/>
    </location>
</feature>
<reference evidence="11 12" key="1">
    <citation type="submission" date="2020-11" db="EMBL/GenBank/DDBJ databases">
        <authorList>
            <person name="Wallbank WR R."/>
            <person name="Pardo Diaz C."/>
            <person name="Kozak K."/>
            <person name="Martin S."/>
            <person name="Jiggins C."/>
            <person name="Moest M."/>
            <person name="Warren A I."/>
            <person name="Generalovic N T."/>
            <person name="Byers J.R.P. K."/>
            <person name="Montejo-Kovacevich G."/>
            <person name="Yen C E."/>
        </authorList>
    </citation>
    <scope>NUCLEOTIDE SEQUENCE [LARGE SCALE GENOMIC DNA]</scope>
</reference>
<evidence type="ECO:0000256" key="1">
    <source>
        <dbReference type="ARBA" id="ARBA00004123"/>
    </source>
</evidence>
<feature type="compositionally biased region" description="Basic and acidic residues" evidence="8">
    <location>
        <begin position="827"/>
        <end position="841"/>
    </location>
</feature>
<dbReference type="GO" id="GO:0008270">
    <property type="term" value="F:zinc ion binding"/>
    <property type="evidence" value="ECO:0007669"/>
    <property type="project" value="UniProtKB-KW"/>
</dbReference>
<comment type="subcellular location">
    <subcellularLocation>
        <location evidence="1">Nucleus</location>
    </subcellularLocation>
</comment>
<sequence>MADSILQSVDDGEQNRKNCRHTRAAAAVEALRNSTCWERCTDIVRNFNDAITARLQLTASSDHRRGVPFRRASQKWTLRAQHKGNKNFREVNDSQLVEMDNINNVSEQPAGNDSHIPRFSPNCEQKQMQSDTYVKVNGDHNMPQHIFPSDDESIATTPSSSSSPRNLIIDHQDENSKDGGDDKKAGGHSKRPSIETEPFPELFNVKPMAFKERTQGMKRKLSLREMTNPYLPKKRRHSAKSLDRLVPDKHFSGQAVTNYQSLKDSEHRNSEQNPAIAPIPKGTGPFREYANYLRLKPTTIPIKCFKCSSSNFENLHQLRDHQKICLFKDKPRTSTFATDSKNNASTCRLIEDRLSELRSSNSVEITNSTLSPIAAKQKQAAPGSNTTARAKKRVFLCSACGTYYENWNLFLHMREVHKRHICLYCIGMFPSAERLTFHLEMKHDLEQNHYDCQEKLLRSSRDSCYLMCCVCEHLFTEHEDFSDHKCADHLQPCSLCGQKGRHAPNCKAGTQPSKTKHKDHHAKRKNKVADKNSNLPTSETLEKRTDPILNGNDPTHQETSILRKIITDGDRKPTPNEDYVPSILKVNGCAEAKTSENFENMELFNRPSQESTSHDNSDNNVNSLQKLEETPQNCVIPSIDVQPNDPEPPPPVESDVGREEQDKPNESLESSLSQSNATSELTSRSPSSPDRELNDSVNEMNDSIKSSDVSQTQEAPVESRPLLVPKFKIKIPKEFQTPIESEQSSTESDDNEANEEHEVEEQSEGSDMDIEEDMPGGTVEPSNEINESIEEDEKSFEHKIDSEEEKKEFSFNMESIKENSSSPIPSPKEEVKDESVEHKSSTPEPMNDIKPPDENESNEIAVADDDIPLLELLLDQPLDKIDMVAFMRICLRASYRICLYCNHARRIAVNGHSFALHLISQHRFSAIVDSITAEELKPSTIVQKLMSFLPDLENLFFNLETYCSNDKENLKPYEKIFECFQCRFETRIHKELYLHNRKMHLKTAILCFMCRSNFFSYSEILCHMCPGVPNKCVIFDIKFRCCLCDIDNVPSAFRLMVHLRKKHYACDVCLEDCFDQSRLSSHVWKHKLHHLCYRCGIAYRNKPDITKHLFWKHGTESVLCKRCLQKRWPHVYHFCIPPTSFVCEVCNVTFSKAMALKVHKRLHSGDAPYPCPEDDCDQKFISRKLLLKHSKRHIEPAIVAPEVKEEEQKEEVVEKANEECPSEGEKEQQECQEDTPEKNQKEESKEEDDRNQSKRKRKRSRRNKDNLDDLMDLPALNLSESDSSDDSETEKAKSEKRSTPIPQVMLSPPSDPDADEDVSNSTGTQIMDIWENFKTFQASQAKTQDNDSDENDDAPPPPILHVTQSDHDYCMMFKPISKILKASSKDDLTELPAEEQKSEHSSPKKKQKSPRKAQRSGSDSSSSGSSSGSDSSCSCGSNCSCSSSSGSSSDSSSSSDSDSSSSEGRRRAAARRAAKLEKKNHSKSEEQISEEMQVQSPKANTSDIVDVVTTDTKPQEIIDPDSVILESDLETEESDTDEDFYDEHPQKLANQLLAEKRKQLLMQTSLSPSHNFDIVENSRPSTPSIPEEMVKEKKVKIKKKKREKRASKSGIGIVPAFKLDIPVSSLQAPPIVDTPAALPEPLPQPEVVPYIPETVAPAREEIPSMPVSAQQPLSSSLSMAMPAPLTPKNRLSTGSSSDADAPLKRSKRRRRPNKFYGYSSDDEMAASGFPLFRAGAFKPTPPPNLTWRKEDLPTPPSKSSAHKSHRSPAIQGKKSTPANTPPLTPHQGPPPIPPIIIRPSALLSKKPMSVDSAVHKPPVVQPIRVPPVPVHHIRPPQYVSPNRGFDESETSSDDDNRLTILTPAAKKNSQRSSAHSKLQPAPQQYHLPAQPASIYPEVPQQPQLAQVVSQSGSSGSTSSTSIDSKRIPPALLPNPDAARIEYFRRNNIRYPIQPPAGARPPREGESVYCYCRCPYDEVSEMIACDGDDCVIEWFHFECVGILVPPQGKWFCPECRPLYPNETANIGNT</sequence>
<feature type="compositionally biased region" description="Polar residues" evidence="8">
    <location>
        <begin position="1667"/>
        <end position="1678"/>
    </location>
</feature>
<dbReference type="SUPFAM" id="SSF57903">
    <property type="entry name" value="FYVE/PHD zinc finger"/>
    <property type="match status" value="1"/>
</dbReference>
<feature type="compositionally biased region" description="Low complexity" evidence="8">
    <location>
        <begin position="1415"/>
        <end position="1462"/>
    </location>
</feature>
<dbReference type="EMBL" id="LR899012">
    <property type="protein sequence ID" value="CAD7088675.1"/>
    <property type="molecule type" value="Genomic_DNA"/>
</dbReference>
<evidence type="ECO:0000256" key="6">
    <source>
        <dbReference type="ARBA" id="ARBA00023242"/>
    </source>
</evidence>
<feature type="compositionally biased region" description="Acidic residues" evidence="8">
    <location>
        <begin position="747"/>
        <end position="774"/>
    </location>
</feature>
<dbReference type="Gene3D" id="3.30.160.60">
    <property type="entry name" value="Classic Zinc Finger"/>
    <property type="match status" value="2"/>
</dbReference>
<feature type="domain" description="C2H2-type" evidence="10">
    <location>
        <begin position="1169"/>
        <end position="1193"/>
    </location>
</feature>
<keyword evidence="4 7" id="KW-0863">Zinc-finger</keyword>
<dbReference type="PROSITE" id="PS50157">
    <property type="entry name" value="ZINC_FINGER_C2H2_2"/>
    <property type="match status" value="2"/>
</dbReference>
<evidence type="ECO:0000256" key="2">
    <source>
        <dbReference type="ARBA" id="ARBA00022723"/>
    </source>
</evidence>
<feature type="compositionally biased region" description="Basic and acidic residues" evidence="8">
    <location>
        <begin position="795"/>
        <end position="809"/>
    </location>
</feature>
<feature type="compositionally biased region" description="Polar residues" evidence="8">
    <location>
        <begin position="695"/>
        <end position="714"/>
    </location>
</feature>
<evidence type="ECO:0000256" key="5">
    <source>
        <dbReference type="ARBA" id="ARBA00022833"/>
    </source>
</evidence>
<dbReference type="Gene3D" id="3.30.40.10">
    <property type="entry name" value="Zinc/RING finger domain, C3HC4 (zinc finger)"/>
    <property type="match status" value="1"/>
</dbReference>
<feature type="compositionally biased region" description="Pro residues" evidence="8">
    <location>
        <begin position="1779"/>
        <end position="1796"/>
    </location>
</feature>
<dbReference type="InterPro" id="IPR036236">
    <property type="entry name" value="Znf_C2H2_sf"/>
</dbReference>
<dbReference type="InterPro" id="IPR001965">
    <property type="entry name" value="Znf_PHD"/>
</dbReference>
<feature type="region of interest" description="Disordered" evidence="8">
    <location>
        <begin position="1385"/>
        <end position="1504"/>
    </location>
</feature>
<dbReference type="PROSITE" id="PS00028">
    <property type="entry name" value="ZINC_FINGER_C2H2_1"/>
    <property type="match status" value="5"/>
</dbReference>
<evidence type="ECO:0000313" key="12">
    <source>
        <dbReference type="Proteomes" id="UP000594454"/>
    </source>
</evidence>
<feature type="region of interest" description="Disordered" evidence="8">
    <location>
        <begin position="1901"/>
        <end position="1933"/>
    </location>
</feature>
<name>A0A7R8UX09_HERIL</name>
<feature type="compositionally biased region" description="Low complexity" evidence="8">
    <location>
        <begin position="667"/>
        <end position="681"/>
    </location>
</feature>
<evidence type="ECO:0000256" key="8">
    <source>
        <dbReference type="SAM" id="MobiDB-lite"/>
    </source>
</evidence>
<protein>
    <submittedName>
        <fullName evidence="11">Uncharacterized protein</fullName>
    </submittedName>
</protein>
<feature type="compositionally biased region" description="Low complexity" evidence="8">
    <location>
        <begin position="1906"/>
        <end position="1921"/>
    </location>
</feature>
<dbReference type="PROSITE" id="PS01359">
    <property type="entry name" value="ZF_PHD_1"/>
    <property type="match status" value="1"/>
</dbReference>
<dbReference type="FunCoup" id="A0A7R8UX09">
    <property type="interactions" value="338"/>
</dbReference>
<feature type="domain" description="C2H2-type" evidence="10">
    <location>
        <begin position="1141"/>
        <end position="1168"/>
    </location>
</feature>
<dbReference type="PANTHER" id="PTHR24394">
    <property type="entry name" value="ZINC FINGER PROTEIN"/>
    <property type="match status" value="1"/>
</dbReference>
<feature type="compositionally biased region" description="Basic residues" evidence="8">
    <location>
        <begin position="514"/>
        <end position="526"/>
    </location>
</feature>
<dbReference type="InterPro" id="IPR013083">
    <property type="entry name" value="Znf_RING/FYVE/PHD"/>
</dbReference>
<proteinExistence type="predicted"/>
<feature type="compositionally biased region" description="Basic residues" evidence="8">
    <location>
        <begin position="1403"/>
        <end position="1414"/>
    </location>
</feature>
<feature type="region of interest" description="Disordered" evidence="8">
    <location>
        <begin position="1570"/>
        <end position="1607"/>
    </location>
</feature>
<accession>A0A7R8UX09</accession>
<feature type="region of interest" description="Disordered" evidence="8">
    <location>
        <begin position="506"/>
        <end position="559"/>
    </location>
</feature>
<dbReference type="SUPFAM" id="SSF57667">
    <property type="entry name" value="beta-beta-alpha zinc fingers"/>
    <property type="match status" value="1"/>
</dbReference>
<dbReference type="InterPro" id="IPR013087">
    <property type="entry name" value="Znf_C2H2_type"/>
</dbReference>
<feature type="compositionally biased region" description="Polar residues" evidence="8">
    <location>
        <begin position="122"/>
        <end position="132"/>
    </location>
</feature>
<dbReference type="SMART" id="SM00355">
    <property type="entry name" value="ZnF_C2H2"/>
    <property type="match status" value="10"/>
</dbReference>
<keyword evidence="3" id="KW-0677">Repeat</keyword>
<keyword evidence="12" id="KW-1185">Reference proteome</keyword>
<feature type="compositionally biased region" description="Basic residues" evidence="8">
    <location>
        <begin position="1704"/>
        <end position="1713"/>
    </location>
</feature>
<dbReference type="SMART" id="SM00249">
    <property type="entry name" value="PHD"/>
    <property type="match status" value="1"/>
</dbReference>
<dbReference type="CDD" id="cd15505">
    <property type="entry name" value="PHD_ING"/>
    <property type="match status" value="1"/>
</dbReference>
<feature type="region of interest" description="Disordered" evidence="8">
    <location>
        <begin position="1199"/>
        <end position="1366"/>
    </location>
</feature>
<dbReference type="InterPro" id="IPR011011">
    <property type="entry name" value="Znf_FYVE_PHD"/>
</dbReference>
<dbReference type="InterPro" id="IPR019786">
    <property type="entry name" value="Zinc_finger_PHD-type_CS"/>
</dbReference>
<dbReference type="PANTHER" id="PTHR24394:SF29">
    <property type="entry name" value="MYONEURIN"/>
    <property type="match status" value="1"/>
</dbReference>
<feature type="compositionally biased region" description="Basic and acidic residues" evidence="8">
    <location>
        <begin position="1474"/>
        <end position="1486"/>
    </location>
</feature>
<feature type="compositionally biased region" description="Polar residues" evidence="8">
    <location>
        <begin position="1689"/>
        <end position="1698"/>
    </location>
</feature>
<evidence type="ECO:0000259" key="9">
    <source>
        <dbReference type="PROSITE" id="PS50016"/>
    </source>
</evidence>
<evidence type="ECO:0000256" key="3">
    <source>
        <dbReference type="ARBA" id="ARBA00022737"/>
    </source>
</evidence>
<feature type="compositionally biased region" description="Polar residues" evidence="8">
    <location>
        <begin position="1490"/>
        <end position="1502"/>
    </location>
</feature>
<dbReference type="GO" id="GO:0000981">
    <property type="term" value="F:DNA-binding transcription factor activity, RNA polymerase II-specific"/>
    <property type="evidence" value="ECO:0007669"/>
    <property type="project" value="TreeGrafter"/>
</dbReference>
<feature type="compositionally biased region" description="Basic residues" evidence="8">
    <location>
        <begin position="1593"/>
        <end position="1607"/>
    </location>
</feature>
<evidence type="ECO:0000256" key="7">
    <source>
        <dbReference type="PROSITE-ProRule" id="PRU00042"/>
    </source>
</evidence>
<dbReference type="OrthoDB" id="5411773at2759"/>
<feature type="compositionally biased region" description="Basic and acidic residues" evidence="8">
    <location>
        <begin position="168"/>
        <end position="185"/>
    </location>
</feature>
<feature type="compositionally biased region" description="Basic and acidic residues" evidence="8">
    <location>
        <begin position="655"/>
        <end position="666"/>
    </location>
</feature>
<feature type="compositionally biased region" description="Basic and acidic residues" evidence="8">
    <location>
        <begin position="1385"/>
        <end position="1402"/>
    </location>
</feature>